<dbReference type="Proteomes" id="UP000887565">
    <property type="component" value="Unplaced"/>
</dbReference>
<reference evidence="3" key="1">
    <citation type="submission" date="2022-11" db="UniProtKB">
        <authorList>
            <consortium name="WormBaseParasite"/>
        </authorList>
    </citation>
    <scope>IDENTIFICATION</scope>
</reference>
<accession>A0A915ICG5</accession>
<feature type="region of interest" description="Disordered" evidence="1">
    <location>
        <begin position="30"/>
        <end position="126"/>
    </location>
</feature>
<dbReference type="WBParaSite" id="nRc.2.0.1.t11879-RA">
    <property type="protein sequence ID" value="nRc.2.0.1.t11879-RA"/>
    <property type="gene ID" value="nRc.2.0.1.g11879"/>
</dbReference>
<evidence type="ECO:0000313" key="3">
    <source>
        <dbReference type="WBParaSite" id="nRc.2.0.1.t11879-RA"/>
    </source>
</evidence>
<name>A0A915ICG5_ROMCU</name>
<sequence>ANKIQPDFIGPFLITDASRAAENVVTIDSLDAPGGPQTVSITRLKPFAPRPAKDAFENEEGGPQNNVKRLTPVADLESWYGSQQFSRPQSVDAHNPSETSPRSKGAKENEKEAKRRMEQITGHFRR</sequence>
<evidence type="ECO:0000313" key="2">
    <source>
        <dbReference type="Proteomes" id="UP000887565"/>
    </source>
</evidence>
<evidence type="ECO:0000256" key="1">
    <source>
        <dbReference type="SAM" id="MobiDB-lite"/>
    </source>
</evidence>
<proteinExistence type="predicted"/>
<keyword evidence="2" id="KW-1185">Reference proteome</keyword>
<feature type="compositionally biased region" description="Polar residues" evidence="1">
    <location>
        <begin position="80"/>
        <end position="89"/>
    </location>
</feature>
<feature type="compositionally biased region" description="Basic and acidic residues" evidence="1">
    <location>
        <begin position="105"/>
        <end position="118"/>
    </location>
</feature>
<dbReference type="AlphaFoldDB" id="A0A915ICG5"/>
<organism evidence="2 3">
    <name type="scientific">Romanomermis culicivorax</name>
    <name type="common">Nematode worm</name>
    <dbReference type="NCBI Taxonomy" id="13658"/>
    <lineage>
        <taxon>Eukaryota</taxon>
        <taxon>Metazoa</taxon>
        <taxon>Ecdysozoa</taxon>
        <taxon>Nematoda</taxon>
        <taxon>Enoplea</taxon>
        <taxon>Dorylaimia</taxon>
        <taxon>Mermithida</taxon>
        <taxon>Mermithoidea</taxon>
        <taxon>Mermithidae</taxon>
        <taxon>Romanomermis</taxon>
    </lineage>
</organism>
<protein>
    <submittedName>
        <fullName evidence="3">Uncharacterized protein</fullName>
    </submittedName>
</protein>